<proteinExistence type="predicted"/>
<dbReference type="EMBL" id="LR796194">
    <property type="protein sequence ID" value="CAB4126206.1"/>
    <property type="molecule type" value="Genomic_DNA"/>
</dbReference>
<sequence length="145" mass="17184">MDKFNFSKVVENVERMKRELPKVVANDTKNYFVEEYNKQEWNGNKWEQVQRKIPGTKAYKYPKKGADARHGRAILVKTGKLRRAVAGSLIKATWPTIRFEVKSDYGIYHNEGSNKLPQRQFMGDTMKLRQRQLEKIKSYMQRIWA</sequence>
<evidence type="ECO:0000313" key="2">
    <source>
        <dbReference type="EMBL" id="CAB5170843.1"/>
    </source>
</evidence>
<protein>
    <submittedName>
        <fullName evidence="1">Uncharacterized protein</fullName>
    </submittedName>
</protein>
<name>A0A6J5KZ13_9CAUD</name>
<evidence type="ECO:0000313" key="1">
    <source>
        <dbReference type="EMBL" id="CAB4126206.1"/>
    </source>
</evidence>
<gene>
    <name evidence="2" type="ORF">UFOVP153_42</name>
    <name evidence="1" type="ORF">UFOVP69_16</name>
</gene>
<dbReference type="EMBL" id="LR798204">
    <property type="protein sequence ID" value="CAB5170843.1"/>
    <property type="molecule type" value="Genomic_DNA"/>
</dbReference>
<accession>A0A6J5KZ13</accession>
<reference evidence="1" key="1">
    <citation type="submission" date="2020-04" db="EMBL/GenBank/DDBJ databases">
        <authorList>
            <person name="Chiriac C."/>
            <person name="Salcher M."/>
            <person name="Ghai R."/>
            <person name="Kavagutti S V."/>
        </authorList>
    </citation>
    <scope>NUCLEOTIDE SEQUENCE</scope>
</reference>
<organism evidence="1">
    <name type="scientific">uncultured Caudovirales phage</name>
    <dbReference type="NCBI Taxonomy" id="2100421"/>
    <lineage>
        <taxon>Viruses</taxon>
        <taxon>Duplodnaviria</taxon>
        <taxon>Heunggongvirae</taxon>
        <taxon>Uroviricota</taxon>
        <taxon>Caudoviricetes</taxon>
        <taxon>Peduoviridae</taxon>
        <taxon>Maltschvirus</taxon>
        <taxon>Maltschvirus maltsch</taxon>
    </lineage>
</organism>